<dbReference type="SMART" id="SM00530">
    <property type="entry name" value="HTH_XRE"/>
    <property type="match status" value="1"/>
</dbReference>
<dbReference type="InterPro" id="IPR041413">
    <property type="entry name" value="MLTR_LBD"/>
</dbReference>
<keyword evidence="4" id="KW-1185">Reference proteome</keyword>
<dbReference type="Proteomes" id="UP001500994">
    <property type="component" value="Unassembled WGS sequence"/>
</dbReference>
<evidence type="ECO:0000313" key="3">
    <source>
        <dbReference type="EMBL" id="GAA2683014.1"/>
    </source>
</evidence>
<dbReference type="SUPFAM" id="SSF47413">
    <property type="entry name" value="lambda repressor-like DNA-binding domains"/>
    <property type="match status" value="1"/>
</dbReference>
<accession>A0ABN3SQZ9</accession>
<dbReference type="PROSITE" id="PS50943">
    <property type="entry name" value="HTH_CROC1"/>
    <property type="match status" value="1"/>
</dbReference>
<feature type="compositionally biased region" description="Gly residues" evidence="1">
    <location>
        <begin position="301"/>
        <end position="310"/>
    </location>
</feature>
<sequence length="310" mass="34575">MTRGGEGGFAEFLRSRREQLTPEEVGLPSHGRRRTPGLRRQELAMLAGLSVEYLERLEQGRDTNPSVAVLAALAEALRLSEDEKVHLAWLALKRHAATLLPVPGPVGEAPRASVRALLDQIDPTPACLLGPIYNLVAWNRAWEAMNRPVGALDQDRPNFIRYHFLHPMARQIFTDSEWASVADDIVGWLRSVQPDRGGEEEFRELVEELAAVPEFARRWETHPVALRRPETRLLLHPVTGAMRFTIEVLVVEGTDNWIQLSVPHDESTRSAMRHLCDVHALLRSSETADTTDARRADLGDGHQGGDPGSV</sequence>
<name>A0ABN3SQZ9_9ACTN</name>
<dbReference type="Pfam" id="PF13560">
    <property type="entry name" value="HTH_31"/>
    <property type="match status" value="1"/>
</dbReference>
<dbReference type="Gene3D" id="1.10.260.40">
    <property type="entry name" value="lambda repressor-like DNA-binding domains"/>
    <property type="match status" value="1"/>
</dbReference>
<organism evidence="3 4">
    <name type="scientific">Streptomyces lunalinharesii</name>
    <dbReference type="NCBI Taxonomy" id="333384"/>
    <lineage>
        <taxon>Bacteria</taxon>
        <taxon>Bacillati</taxon>
        <taxon>Actinomycetota</taxon>
        <taxon>Actinomycetes</taxon>
        <taxon>Kitasatosporales</taxon>
        <taxon>Streptomycetaceae</taxon>
        <taxon>Streptomyces</taxon>
    </lineage>
</organism>
<dbReference type="InterPro" id="IPR010982">
    <property type="entry name" value="Lambda_DNA-bd_dom_sf"/>
</dbReference>
<comment type="caution">
    <text evidence="3">The sequence shown here is derived from an EMBL/GenBank/DDBJ whole genome shotgun (WGS) entry which is preliminary data.</text>
</comment>
<reference evidence="3 4" key="1">
    <citation type="journal article" date="2019" name="Int. J. Syst. Evol. Microbiol.">
        <title>The Global Catalogue of Microorganisms (GCM) 10K type strain sequencing project: providing services to taxonomists for standard genome sequencing and annotation.</title>
        <authorList>
            <consortium name="The Broad Institute Genomics Platform"/>
            <consortium name="The Broad Institute Genome Sequencing Center for Infectious Disease"/>
            <person name="Wu L."/>
            <person name="Ma J."/>
        </authorList>
    </citation>
    <scope>NUCLEOTIDE SEQUENCE [LARGE SCALE GENOMIC DNA]</scope>
    <source>
        <strain evidence="3 4">JCM 16374</strain>
    </source>
</reference>
<dbReference type="Gene3D" id="3.30.450.180">
    <property type="match status" value="1"/>
</dbReference>
<dbReference type="CDD" id="cd00093">
    <property type="entry name" value="HTH_XRE"/>
    <property type="match status" value="1"/>
</dbReference>
<gene>
    <name evidence="3" type="ORF">GCM10009864_64830</name>
</gene>
<evidence type="ECO:0000313" key="4">
    <source>
        <dbReference type="Proteomes" id="UP001500994"/>
    </source>
</evidence>
<dbReference type="RefSeq" id="WP_344582574.1">
    <property type="nucleotide sequence ID" value="NZ_BAAARK010000031.1"/>
</dbReference>
<dbReference type="Pfam" id="PF17765">
    <property type="entry name" value="MLTR_LBD"/>
    <property type="match status" value="1"/>
</dbReference>
<protein>
    <submittedName>
        <fullName evidence="3">Helix-turn-helix transcriptional regulator</fullName>
    </submittedName>
</protein>
<dbReference type="PANTHER" id="PTHR35010">
    <property type="entry name" value="BLL4672 PROTEIN-RELATED"/>
    <property type="match status" value="1"/>
</dbReference>
<dbReference type="EMBL" id="BAAARK010000031">
    <property type="protein sequence ID" value="GAA2683014.1"/>
    <property type="molecule type" value="Genomic_DNA"/>
</dbReference>
<proteinExistence type="predicted"/>
<feature type="region of interest" description="Disordered" evidence="1">
    <location>
        <begin position="287"/>
        <end position="310"/>
    </location>
</feature>
<dbReference type="InterPro" id="IPR001387">
    <property type="entry name" value="Cro/C1-type_HTH"/>
</dbReference>
<evidence type="ECO:0000259" key="2">
    <source>
        <dbReference type="PROSITE" id="PS50943"/>
    </source>
</evidence>
<evidence type="ECO:0000256" key="1">
    <source>
        <dbReference type="SAM" id="MobiDB-lite"/>
    </source>
</evidence>
<feature type="compositionally biased region" description="Basic and acidic residues" evidence="1">
    <location>
        <begin position="291"/>
        <end position="300"/>
    </location>
</feature>
<feature type="domain" description="HTH cro/C1-type" evidence="2">
    <location>
        <begin position="37"/>
        <end position="84"/>
    </location>
</feature>